<reference evidence="2" key="1">
    <citation type="submission" date="2018-01" db="EMBL/GenBank/DDBJ databases">
        <authorList>
            <person name="Mao J.F."/>
        </authorList>
    </citation>
    <scope>NUCLEOTIDE SEQUENCE</scope>
    <source>
        <strain evidence="2">Huo1</strain>
        <tissue evidence="2">Leaf</tissue>
    </source>
</reference>
<proteinExistence type="predicted"/>
<evidence type="ECO:0000313" key="2">
    <source>
        <dbReference type="EMBL" id="KAG6421792.1"/>
    </source>
</evidence>
<gene>
    <name evidence="2" type="ORF">SASPL_118349</name>
</gene>
<name>A0A8X8Y063_SALSN</name>
<dbReference type="Pfam" id="PF11957">
    <property type="entry name" value="efThoc1"/>
    <property type="match status" value="2"/>
</dbReference>
<dbReference type="GO" id="GO:0000445">
    <property type="term" value="C:THO complex part of transcription export complex"/>
    <property type="evidence" value="ECO:0007669"/>
    <property type="project" value="TreeGrafter"/>
</dbReference>
<protein>
    <recommendedName>
        <fullName evidence="4">THO complex subunit 1</fullName>
    </recommendedName>
</protein>
<feature type="compositionally biased region" description="Basic and acidic residues" evidence="1">
    <location>
        <begin position="428"/>
        <end position="441"/>
    </location>
</feature>
<accession>A0A8X8Y063</accession>
<reference evidence="2" key="2">
    <citation type="submission" date="2020-08" db="EMBL/GenBank/DDBJ databases">
        <title>Plant Genome Project.</title>
        <authorList>
            <person name="Zhang R.-G."/>
        </authorList>
    </citation>
    <scope>NUCLEOTIDE SEQUENCE</scope>
    <source>
        <strain evidence="2">Huo1</strain>
        <tissue evidence="2">Leaf</tissue>
    </source>
</reference>
<sequence>MDLFRKAILHPGPPQDFALQTMQQVIKPQKQVKLVQDENMLLENILRTLLQELVSDAVQSGEAIMLFGQSIADEDARPGQIPRLLDIVLYLCEKEHIEGGMIFQLLEDLTEMSTMRNCEDIFGYIESKQDILGKPELFARGKLVMLRTCNQLLRRLSKESFSNPASLASTVTKWQKFASSLMVVLNTFEAQPLRDEEGSAINLEDEASNFSIKYLTSSNLMGLEAPGKTDKDLPSDTTKEEIKNCEERVKKLLEMTPPRGKEFLRSIEHILERERNWVWWKRDGCSAFEKPPVEKKLAQDGGRKRISRSDSRPRWRLGNKELSQLWKWADQNPNALTDPQRVRTPAIMDYWKPLAEDGLCSITHLVRTVPLLLLTFPSILQVYCWKGLRFSARQDLEGFSRFTEHGIEGVVPLELLPLEVRSKYQAKPGDRTKRAKKDETKGSTQQVEDTQIATPASETEMDGGRNDGEGATGADGDGSSVSGEGDEHQKHNSDTDGGLEAGQIEGDTGMADADADLDVVA</sequence>
<dbReference type="GO" id="GO:0006406">
    <property type="term" value="P:mRNA export from nucleus"/>
    <property type="evidence" value="ECO:0007669"/>
    <property type="project" value="TreeGrafter"/>
</dbReference>
<dbReference type="EMBL" id="PNBA02000006">
    <property type="protein sequence ID" value="KAG6421792.1"/>
    <property type="molecule type" value="Genomic_DNA"/>
</dbReference>
<organism evidence="2">
    <name type="scientific">Salvia splendens</name>
    <name type="common">Scarlet sage</name>
    <dbReference type="NCBI Taxonomy" id="180675"/>
    <lineage>
        <taxon>Eukaryota</taxon>
        <taxon>Viridiplantae</taxon>
        <taxon>Streptophyta</taxon>
        <taxon>Embryophyta</taxon>
        <taxon>Tracheophyta</taxon>
        <taxon>Spermatophyta</taxon>
        <taxon>Magnoliopsida</taxon>
        <taxon>eudicotyledons</taxon>
        <taxon>Gunneridae</taxon>
        <taxon>Pentapetalae</taxon>
        <taxon>asterids</taxon>
        <taxon>lamiids</taxon>
        <taxon>Lamiales</taxon>
        <taxon>Lamiaceae</taxon>
        <taxon>Nepetoideae</taxon>
        <taxon>Mentheae</taxon>
        <taxon>Salviinae</taxon>
        <taxon>Salvia</taxon>
        <taxon>Salvia subgen. Calosphace</taxon>
        <taxon>core Calosphace</taxon>
    </lineage>
</organism>
<dbReference type="PANTHER" id="PTHR13265">
    <property type="entry name" value="THO COMPLEX SUBUNIT 1"/>
    <property type="match status" value="1"/>
</dbReference>
<comment type="caution">
    <text evidence="2">The sequence shown here is derived from an EMBL/GenBank/DDBJ whole genome shotgun (WGS) entry which is preliminary data.</text>
</comment>
<dbReference type="PANTHER" id="PTHR13265:SF0">
    <property type="entry name" value="HPR1"/>
    <property type="match status" value="1"/>
</dbReference>
<evidence type="ECO:0008006" key="4">
    <source>
        <dbReference type="Google" id="ProtNLM"/>
    </source>
</evidence>
<dbReference type="InterPro" id="IPR021861">
    <property type="entry name" value="THO_THOC1"/>
</dbReference>
<feature type="region of interest" description="Disordered" evidence="1">
    <location>
        <begin position="293"/>
        <end position="312"/>
    </location>
</feature>
<evidence type="ECO:0000256" key="1">
    <source>
        <dbReference type="SAM" id="MobiDB-lite"/>
    </source>
</evidence>
<evidence type="ECO:0000313" key="3">
    <source>
        <dbReference type="Proteomes" id="UP000298416"/>
    </source>
</evidence>
<feature type="compositionally biased region" description="Basic and acidic residues" evidence="1">
    <location>
        <begin position="485"/>
        <end position="494"/>
    </location>
</feature>
<feature type="region of interest" description="Disordered" evidence="1">
    <location>
        <begin position="424"/>
        <end position="521"/>
    </location>
</feature>
<dbReference type="AlphaFoldDB" id="A0A8X8Y063"/>
<feature type="compositionally biased region" description="Polar residues" evidence="1">
    <location>
        <begin position="442"/>
        <end position="457"/>
    </location>
</feature>
<dbReference type="Proteomes" id="UP000298416">
    <property type="component" value="Unassembled WGS sequence"/>
</dbReference>
<keyword evidence="3" id="KW-1185">Reference proteome</keyword>